<dbReference type="Pfam" id="PF08282">
    <property type="entry name" value="Hydrolase_3"/>
    <property type="match status" value="1"/>
</dbReference>
<evidence type="ECO:0000313" key="1">
    <source>
        <dbReference type="EMBL" id="TWG11465.1"/>
    </source>
</evidence>
<evidence type="ECO:0008006" key="3">
    <source>
        <dbReference type="Google" id="ProtNLM"/>
    </source>
</evidence>
<proteinExistence type="predicted"/>
<dbReference type="GO" id="GO:0005829">
    <property type="term" value="C:cytosol"/>
    <property type="evidence" value="ECO:0007669"/>
    <property type="project" value="TreeGrafter"/>
</dbReference>
<dbReference type="PANTHER" id="PTHR10000">
    <property type="entry name" value="PHOSPHOSERINE PHOSPHATASE"/>
    <property type="match status" value="1"/>
</dbReference>
<dbReference type="AlphaFoldDB" id="A0A561VIM2"/>
<dbReference type="GO" id="GO:0000287">
    <property type="term" value="F:magnesium ion binding"/>
    <property type="evidence" value="ECO:0007669"/>
    <property type="project" value="TreeGrafter"/>
</dbReference>
<dbReference type="RefSeq" id="WP_145831079.1">
    <property type="nucleotide sequence ID" value="NZ_BOMX01000134.1"/>
</dbReference>
<name>A0A561VIM2_ACTTI</name>
<organism evidence="1 2">
    <name type="scientific">Actinoplanes teichomyceticus</name>
    <dbReference type="NCBI Taxonomy" id="1867"/>
    <lineage>
        <taxon>Bacteria</taxon>
        <taxon>Bacillati</taxon>
        <taxon>Actinomycetota</taxon>
        <taxon>Actinomycetes</taxon>
        <taxon>Micromonosporales</taxon>
        <taxon>Micromonosporaceae</taxon>
        <taxon>Actinoplanes</taxon>
    </lineage>
</organism>
<evidence type="ECO:0000313" key="2">
    <source>
        <dbReference type="Proteomes" id="UP000320239"/>
    </source>
</evidence>
<dbReference type="InterPro" id="IPR036412">
    <property type="entry name" value="HAD-like_sf"/>
</dbReference>
<dbReference type="InterPro" id="IPR023214">
    <property type="entry name" value="HAD_sf"/>
</dbReference>
<protein>
    <recommendedName>
        <fullName evidence="3">Cof subfamily protein (Haloacid dehalogenase superfamily)/HAD superfamily hydrolase (TIGR01484 family)</fullName>
    </recommendedName>
</protein>
<comment type="caution">
    <text evidence="1">The sequence shown here is derived from an EMBL/GenBank/DDBJ whole genome shotgun (WGS) entry which is preliminary data.</text>
</comment>
<dbReference type="EMBL" id="VIWY01000006">
    <property type="protein sequence ID" value="TWG11465.1"/>
    <property type="molecule type" value="Genomic_DNA"/>
</dbReference>
<dbReference type="OrthoDB" id="3180855at2"/>
<dbReference type="PANTHER" id="PTHR10000:SF8">
    <property type="entry name" value="HAD SUPERFAMILY HYDROLASE-LIKE, TYPE 3"/>
    <property type="match status" value="1"/>
</dbReference>
<keyword evidence="2" id="KW-1185">Reference proteome</keyword>
<dbReference type="Proteomes" id="UP000320239">
    <property type="component" value="Unassembled WGS sequence"/>
</dbReference>
<dbReference type="SUPFAM" id="SSF56784">
    <property type="entry name" value="HAD-like"/>
    <property type="match status" value="1"/>
</dbReference>
<dbReference type="InterPro" id="IPR006379">
    <property type="entry name" value="HAD-SF_hydro_IIB"/>
</dbReference>
<reference evidence="1 2" key="1">
    <citation type="submission" date="2019-06" db="EMBL/GenBank/DDBJ databases">
        <title>Sequencing the genomes of 1000 actinobacteria strains.</title>
        <authorList>
            <person name="Klenk H.-P."/>
        </authorList>
    </citation>
    <scope>NUCLEOTIDE SEQUENCE [LARGE SCALE GENOMIC DNA]</scope>
    <source>
        <strain evidence="1 2">DSM 43866</strain>
    </source>
</reference>
<dbReference type="NCBIfam" id="TIGR01484">
    <property type="entry name" value="HAD-SF-IIB"/>
    <property type="match status" value="1"/>
</dbReference>
<accession>A0A561VIM2</accession>
<dbReference type="Gene3D" id="3.40.50.1000">
    <property type="entry name" value="HAD superfamily/HAD-like"/>
    <property type="match status" value="1"/>
</dbReference>
<sequence>MRPDHARLGSVRMVAADLDGTMLTSAGAISPRVRAALAAASRRAVRLAFVTGRPLAPTAVLLRDAGVRGSLAASNGAVVCDARGRVLHRRILDGARAQRALRDLGRVPGLVLGAVLEHELVLDRGFPADLAHEWRDQICAGSVATAVADGVVLKLLLAHATEPVDTLAPVVQAALGRDFAVTYSTRRFVEVSHPQANKGAAVAALAEAAGVPCSAVACIGDMPNDLPMLSYAGVAAAVRNAHPAVLAAADIVTAGNDEDGVAHLLEAIVAARGVAPCGPLADHAG</sequence>
<gene>
    <name evidence="1" type="ORF">FHX34_106195</name>
</gene>
<dbReference type="GO" id="GO:0016791">
    <property type="term" value="F:phosphatase activity"/>
    <property type="evidence" value="ECO:0007669"/>
    <property type="project" value="TreeGrafter"/>
</dbReference>
<dbReference type="Gene3D" id="3.30.1240.10">
    <property type="match status" value="1"/>
</dbReference>